<dbReference type="GO" id="GO:1990431">
    <property type="term" value="P:priRNA 3'-end processing"/>
    <property type="evidence" value="ECO:0007669"/>
    <property type="project" value="TreeGrafter"/>
</dbReference>
<dbReference type="Proteomes" id="UP000594262">
    <property type="component" value="Unplaced"/>
</dbReference>
<dbReference type="InterPro" id="IPR006941">
    <property type="entry name" value="RNase_CAF1"/>
</dbReference>
<dbReference type="GeneID" id="136804660"/>
<dbReference type="Gene3D" id="3.30.70.330">
    <property type="match status" value="1"/>
</dbReference>
<dbReference type="Pfam" id="PF04857">
    <property type="entry name" value="CAF1"/>
    <property type="match status" value="1"/>
</dbReference>
<comment type="similarity">
    <text evidence="1">Belongs to the CAF1 family.</text>
</comment>
<evidence type="ECO:0000313" key="2">
    <source>
        <dbReference type="EnsemblMetazoa" id="CLYHEMP006592.2"/>
    </source>
</evidence>
<dbReference type="Gene3D" id="3.30.420.10">
    <property type="entry name" value="Ribonuclease H-like superfamily/Ribonuclease H"/>
    <property type="match status" value="2"/>
</dbReference>
<dbReference type="GO" id="GO:0005634">
    <property type="term" value="C:nucleus"/>
    <property type="evidence" value="ECO:0007669"/>
    <property type="project" value="TreeGrafter"/>
</dbReference>
<dbReference type="InterPro" id="IPR012337">
    <property type="entry name" value="RNaseH-like_sf"/>
</dbReference>
<dbReference type="GO" id="GO:0000289">
    <property type="term" value="P:nuclear-transcribed mRNA poly(A) tail shortening"/>
    <property type="evidence" value="ECO:0007669"/>
    <property type="project" value="TreeGrafter"/>
</dbReference>
<accession>A0A7M5VBV9</accession>
<evidence type="ECO:0000313" key="3">
    <source>
        <dbReference type="Proteomes" id="UP000594262"/>
    </source>
</evidence>
<keyword evidence="3" id="KW-1185">Reference proteome</keyword>
<evidence type="ECO:0000256" key="1">
    <source>
        <dbReference type="ARBA" id="ARBA00008372"/>
    </source>
</evidence>
<dbReference type="GO" id="GO:0000175">
    <property type="term" value="F:3'-5'-RNA exonuclease activity"/>
    <property type="evidence" value="ECO:0007669"/>
    <property type="project" value="TreeGrafter"/>
</dbReference>
<dbReference type="AlphaFoldDB" id="A0A7M5VBV9"/>
<dbReference type="GO" id="GO:0003723">
    <property type="term" value="F:RNA binding"/>
    <property type="evidence" value="ECO:0007669"/>
    <property type="project" value="TreeGrafter"/>
</dbReference>
<name>A0A7M5VBV9_9CNID</name>
<dbReference type="InterPro" id="IPR012677">
    <property type="entry name" value="Nucleotide-bd_a/b_plait_sf"/>
</dbReference>
<dbReference type="GO" id="GO:1990432">
    <property type="term" value="P:siRNA 3'-end processing"/>
    <property type="evidence" value="ECO:0007669"/>
    <property type="project" value="TreeGrafter"/>
</dbReference>
<reference evidence="2" key="1">
    <citation type="submission" date="2021-01" db="UniProtKB">
        <authorList>
            <consortium name="EnsemblMetazoa"/>
        </authorList>
    </citation>
    <scope>IDENTIFICATION</scope>
</reference>
<sequence length="535" mass="62562">MCDVTKENFNRIFPTIEWSIRNSEFIAIDGEFTGLSTSNTFEPTLFDTPKERYAKLKRSLSKFTLCQLGLACFVRSTKIENSYDTYVFNIYSCPASFGSIDSKFTCQASALKFLTEHHFDFNKFVKEGVPYLNRDQRVVLYEHHKAGMAIPSMLLKQIDDKYVKPIIKLIEEFLVSDLKNDHLELPYIPNGIELYVVLRSIEKRFTNLECSFNEDDKIAITRVLDEKQKVVFEPLYEKILQDTVGVSRVLDLIAECKKPLIGHNFLGDLIMIYERFFHRLPQDYHQFKKRIHDNFHQIFDTKHIANNLRREFRDLNFPDFTNLQDLFTYFSRSEGFHHRIYTPKFILNDICKKYESGDHPHEAGFDAYSTGFIFLRMAHLLATKNIKLTDEKPLDLTDHFYVLKIFVDGINMSRAAVRHVNLNGDDPPSTLPERFIVRSRKKKKPLSANQVAQDFLPFGSVDVRLRSNNEAIIAVSHRKRAKNLVKAFAMNKFYIVEEYDWWKHSKEASKLRLSGSVTVTILSLATVVYLWKRYQ</sequence>
<dbReference type="InterPro" id="IPR051181">
    <property type="entry name" value="CAF1_poly(A)_ribonucleases"/>
</dbReference>
<protein>
    <submittedName>
        <fullName evidence="2">Uncharacterized protein</fullName>
    </submittedName>
</protein>
<dbReference type="GO" id="GO:0005783">
    <property type="term" value="C:endoplasmic reticulum"/>
    <property type="evidence" value="ECO:0007669"/>
    <property type="project" value="TreeGrafter"/>
</dbReference>
<dbReference type="EnsemblMetazoa" id="CLYHEMT006592.2">
    <property type="protein sequence ID" value="CLYHEMP006592.2"/>
    <property type="gene ID" value="CLYHEMG006592"/>
</dbReference>
<proteinExistence type="inferred from homology"/>
<dbReference type="OrthoDB" id="120976at2759"/>
<dbReference type="PANTHER" id="PTHR15092">
    <property type="entry name" value="POLY A -SPECIFIC RIBONUCLEASE/TARGET OF EGR1, MEMBER 1"/>
    <property type="match status" value="1"/>
</dbReference>
<dbReference type="SUPFAM" id="SSF53098">
    <property type="entry name" value="Ribonuclease H-like"/>
    <property type="match status" value="1"/>
</dbReference>
<organism evidence="2 3">
    <name type="scientific">Clytia hemisphaerica</name>
    <dbReference type="NCBI Taxonomy" id="252671"/>
    <lineage>
        <taxon>Eukaryota</taxon>
        <taxon>Metazoa</taxon>
        <taxon>Cnidaria</taxon>
        <taxon>Hydrozoa</taxon>
        <taxon>Hydroidolina</taxon>
        <taxon>Leptothecata</taxon>
        <taxon>Obeliida</taxon>
        <taxon>Clytiidae</taxon>
        <taxon>Clytia</taxon>
    </lineage>
</organism>
<dbReference type="InterPro" id="IPR036397">
    <property type="entry name" value="RNaseH_sf"/>
</dbReference>
<dbReference type="PANTHER" id="PTHR15092:SF22">
    <property type="entry name" value="POLY(A)-SPECIFIC RIBONUCLEASE PNLDC1"/>
    <property type="match status" value="1"/>
</dbReference>
<dbReference type="RefSeq" id="XP_066917368.1">
    <property type="nucleotide sequence ID" value="XM_067061267.1"/>
</dbReference>